<dbReference type="SUPFAM" id="SSF52777">
    <property type="entry name" value="CoA-dependent acyltransferases"/>
    <property type="match status" value="1"/>
</dbReference>
<accession>A0A3S4YXG7</accession>
<protein>
    <submittedName>
        <fullName evidence="2">Condensation domain</fullName>
    </submittedName>
</protein>
<dbReference type="Proteomes" id="UP000277858">
    <property type="component" value="Chromosome"/>
</dbReference>
<evidence type="ECO:0000256" key="1">
    <source>
        <dbReference type="SAM" id="MobiDB-lite"/>
    </source>
</evidence>
<evidence type="ECO:0000313" key="3">
    <source>
        <dbReference type="Proteomes" id="UP000277858"/>
    </source>
</evidence>
<dbReference type="AlphaFoldDB" id="A0A3S4YXG7"/>
<evidence type="ECO:0000313" key="2">
    <source>
        <dbReference type="EMBL" id="VEI03432.1"/>
    </source>
</evidence>
<dbReference type="RefSeq" id="WP_028701936.1">
    <property type="nucleotide sequence ID" value="NZ_LR134473.1"/>
</dbReference>
<dbReference type="InterPro" id="IPR023213">
    <property type="entry name" value="CAT-like_dom_sf"/>
</dbReference>
<organism evidence="2 3">
    <name type="scientific">Acidipropionibacterium jensenii</name>
    <dbReference type="NCBI Taxonomy" id="1749"/>
    <lineage>
        <taxon>Bacteria</taxon>
        <taxon>Bacillati</taxon>
        <taxon>Actinomycetota</taxon>
        <taxon>Actinomycetes</taxon>
        <taxon>Propionibacteriales</taxon>
        <taxon>Propionibacteriaceae</taxon>
        <taxon>Acidipropionibacterium</taxon>
    </lineage>
</organism>
<feature type="compositionally biased region" description="Basic and acidic residues" evidence="1">
    <location>
        <begin position="107"/>
        <end position="130"/>
    </location>
</feature>
<dbReference type="Gene3D" id="3.30.559.10">
    <property type="entry name" value="Chloramphenicol acetyltransferase-like domain"/>
    <property type="match status" value="1"/>
</dbReference>
<name>A0A3S4YXG7_9ACTN</name>
<dbReference type="STRING" id="1122997.GCA_000425285_00005"/>
<feature type="region of interest" description="Disordered" evidence="1">
    <location>
        <begin position="106"/>
        <end position="139"/>
    </location>
</feature>
<dbReference type="EMBL" id="LR134473">
    <property type="protein sequence ID" value="VEI03432.1"/>
    <property type="molecule type" value="Genomic_DNA"/>
</dbReference>
<sequence>MKAAARQAPTQVRPRPAPHPTTREGVVDVAMTPMQRAYLLGSLEGQELGGQATFLYVDIAMACDAGRAARLMDTLFARHDIFTATLRPEEAVIRLDPELPIRTCRVHGPDRVEEDGTPRSAQRQDQREQCDQATQSGQAGSRLIAEVRERLMAEARDCHRTGRLYGAEAIPLADGTSRVCLYASMIIADAVSGVVFIGELHSLLRGEPLPAPARYTNAMHQVQTLAAARADGQNPDPDKAYWAQKAPTLPPAPRFRRGARMIDGWQTRGYQKLLSAELVAGLERRCRQDRTSL</sequence>
<gene>
    <name evidence="2" type="ORF">NCTC13652_01636</name>
</gene>
<keyword evidence="3" id="KW-1185">Reference proteome</keyword>
<reference evidence="2 3" key="1">
    <citation type="submission" date="2018-12" db="EMBL/GenBank/DDBJ databases">
        <authorList>
            <consortium name="Pathogen Informatics"/>
        </authorList>
    </citation>
    <scope>NUCLEOTIDE SEQUENCE [LARGE SCALE GENOMIC DNA]</scope>
    <source>
        <strain evidence="2 3">NCTC13652</strain>
    </source>
</reference>
<feature type="region of interest" description="Disordered" evidence="1">
    <location>
        <begin position="1"/>
        <end position="24"/>
    </location>
</feature>
<proteinExistence type="predicted"/>